<dbReference type="AlphaFoldDB" id="A0AAV0HFX8"/>
<accession>A0AAV0HFX8</accession>
<proteinExistence type="predicted"/>
<organism evidence="1 2">
    <name type="scientific">Linum tenue</name>
    <dbReference type="NCBI Taxonomy" id="586396"/>
    <lineage>
        <taxon>Eukaryota</taxon>
        <taxon>Viridiplantae</taxon>
        <taxon>Streptophyta</taxon>
        <taxon>Embryophyta</taxon>
        <taxon>Tracheophyta</taxon>
        <taxon>Spermatophyta</taxon>
        <taxon>Magnoliopsida</taxon>
        <taxon>eudicotyledons</taxon>
        <taxon>Gunneridae</taxon>
        <taxon>Pentapetalae</taxon>
        <taxon>rosids</taxon>
        <taxon>fabids</taxon>
        <taxon>Malpighiales</taxon>
        <taxon>Linaceae</taxon>
        <taxon>Linum</taxon>
    </lineage>
</organism>
<name>A0AAV0HFX8_9ROSI</name>
<evidence type="ECO:0000313" key="2">
    <source>
        <dbReference type="Proteomes" id="UP001154282"/>
    </source>
</evidence>
<evidence type="ECO:0000313" key="1">
    <source>
        <dbReference type="EMBL" id="CAI0384132.1"/>
    </source>
</evidence>
<reference evidence="1" key="1">
    <citation type="submission" date="2022-08" db="EMBL/GenBank/DDBJ databases">
        <authorList>
            <person name="Gutierrez-Valencia J."/>
        </authorList>
    </citation>
    <scope>NUCLEOTIDE SEQUENCE</scope>
</reference>
<keyword evidence="2" id="KW-1185">Reference proteome</keyword>
<protein>
    <submittedName>
        <fullName evidence="1">Uncharacterized protein</fullName>
    </submittedName>
</protein>
<dbReference type="EMBL" id="CAMGYJ010000002">
    <property type="protein sequence ID" value="CAI0384132.1"/>
    <property type="molecule type" value="Genomic_DNA"/>
</dbReference>
<feature type="non-terminal residue" evidence="1">
    <location>
        <position position="1"/>
    </location>
</feature>
<sequence length="106" mass="12462">YSLDLFGTFTINPCPSIPVVDDARKYDGIGLCRSFMWIIIIRSAYSNYISKSYKNYWNYYKVQLIQQLDHWGFLFFQEQSGLMKRGGPIGIGTQRKLGPYYWVQIL</sequence>
<comment type="caution">
    <text evidence="1">The sequence shown here is derived from an EMBL/GenBank/DDBJ whole genome shotgun (WGS) entry which is preliminary data.</text>
</comment>
<dbReference type="Proteomes" id="UP001154282">
    <property type="component" value="Unassembled WGS sequence"/>
</dbReference>
<gene>
    <name evidence="1" type="ORF">LITE_LOCUS4298</name>
</gene>